<comment type="subcellular location">
    <subcellularLocation>
        <location evidence="2">Secreted</location>
    </subcellularLocation>
</comment>
<comment type="caution">
    <text evidence="18">The sequence shown here is derived from an EMBL/GenBank/DDBJ whole genome shotgun (WGS) entry which is preliminary data.</text>
</comment>
<dbReference type="SMART" id="SM00631">
    <property type="entry name" value="Zn_pept"/>
    <property type="match status" value="1"/>
</dbReference>
<dbReference type="PROSITE" id="PS00133">
    <property type="entry name" value="CARBOXYPEPT_ZN_2"/>
    <property type="match status" value="1"/>
</dbReference>
<keyword evidence="8 16" id="KW-0732">Signal</keyword>
<dbReference type="FunFam" id="3.30.70.340:FF:000002">
    <property type="entry name" value="Carboxypeptidase A"/>
    <property type="match status" value="1"/>
</dbReference>
<evidence type="ECO:0000256" key="14">
    <source>
        <dbReference type="ARBA" id="ARBA00069039"/>
    </source>
</evidence>
<dbReference type="GO" id="GO:0008237">
    <property type="term" value="F:metallopeptidase activity"/>
    <property type="evidence" value="ECO:0007669"/>
    <property type="project" value="UniProtKB-KW"/>
</dbReference>
<dbReference type="AlphaFoldDB" id="A0ABD2CRG8"/>
<dbReference type="InterPro" id="IPR057247">
    <property type="entry name" value="CARBOXYPEPT_ZN_2"/>
</dbReference>
<evidence type="ECO:0000256" key="8">
    <source>
        <dbReference type="ARBA" id="ARBA00022729"/>
    </source>
</evidence>
<sequence>MTIRMTTTTTTPMNRLYIFLLLASISASEKVRYDGYKLYKVHVDNRDNLNALTNMQEDENYNFWDLPRMNDSSLIVVAPKRIDEFEKIVNSNRMSAALMMDDLQRYIDEENPNVDGRATFDWTAYHRLNVIYQWMESLAQEHSKIVKIVNGGVSTLGTPIKGLKLCFNPNQNTSIFLESGIHAREWISVATTTYVANELLFNEDPAVRTLAESYIWYIFPIFNPDGYEYSHTMNRLWRKNLKRYTPRCKGVDLNRNWESHWAEVGTSSNPCAETYPGPEAFSEIESKSMSRFLKSIPEKLTAYLAFHSYSQLLLIPFGHSNERIDNYDDLMEIGKFSVKALSKRYGTDYTVGNIVDVIYAAAGGSMDWVRVAIGPPITYTYELRDKGRYGFLLPANQIIPTGEETMDSLIGMFQKALDLGYGSQP</sequence>
<feature type="chain" id="PRO_5044890586" description="Zinc carboxypeptidase A 1" evidence="16">
    <location>
        <begin position="29"/>
        <end position="425"/>
    </location>
</feature>
<evidence type="ECO:0000256" key="13">
    <source>
        <dbReference type="ARBA" id="ARBA00057299"/>
    </source>
</evidence>
<proteinExistence type="inferred from homology"/>
<keyword evidence="4" id="KW-0964">Secreted</keyword>
<keyword evidence="5" id="KW-0121">Carboxypeptidase</keyword>
<keyword evidence="7" id="KW-0479">Metal-binding</keyword>
<evidence type="ECO:0000256" key="4">
    <source>
        <dbReference type="ARBA" id="ARBA00022525"/>
    </source>
</evidence>
<dbReference type="PRINTS" id="PR00765">
    <property type="entry name" value="CRBOXYPTASEA"/>
</dbReference>
<evidence type="ECO:0000259" key="17">
    <source>
        <dbReference type="PROSITE" id="PS52035"/>
    </source>
</evidence>
<evidence type="ECO:0000256" key="5">
    <source>
        <dbReference type="ARBA" id="ARBA00022645"/>
    </source>
</evidence>
<dbReference type="Pfam" id="PF02244">
    <property type="entry name" value="Propep_M14"/>
    <property type="match status" value="1"/>
</dbReference>
<dbReference type="PANTHER" id="PTHR11705">
    <property type="entry name" value="PROTEASE FAMILY M14 CARBOXYPEPTIDASE A,B"/>
    <property type="match status" value="1"/>
</dbReference>
<dbReference type="InterPro" id="IPR036990">
    <property type="entry name" value="M14A-like_propep"/>
</dbReference>
<dbReference type="Proteomes" id="UP001607303">
    <property type="component" value="Unassembled WGS sequence"/>
</dbReference>
<keyword evidence="10" id="KW-0862">Zinc</keyword>
<dbReference type="SUPFAM" id="SSF53187">
    <property type="entry name" value="Zn-dependent exopeptidases"/>
    <property type="match status" value="1"/>
</dbReference>
<dbReference type="GO" id="GO:0004180">
    <property type="term" value="F:carboxypeptidase activity"/>
    <property type="evidence" value="ECO:0007669"/>
    <property type="project" value="UniProtKB-KW"/>
</dbReference>
<evidence type="ECO:0000256" key="6">
    <source>
        <dbReference type="ARBA" id="ARBA00022670"/>
    </source>
</evidence>
<evidence type="ECO:0000256" key="3">
    <source>
        <dbReference type="ARBA" id="ARBA00005988"/>
    </source>
</evidence>
<evidence type="ECO:0000313" key="18">
    <source>
        <dbReference type="EMBL" id="KAL2747713.1"/>
    </source>
</evidence>
<evidence type="ECO:0000256" key="10">
    <source>
        <dbReference type="ARBA" id="ARBA00022833"/>
    </source>
</evidence>
<reference evidence="18 19" key="1">
    <citation type="journal article" date="2024" name="Ann. Entomol. Soc. Am.">
        <title>Genomic analyses of the southern and eastern yellowjacket wasps (Hymenoptera: Vespidae) reveal evolutionary signatures of social life.</title>
        <authorList>
            <person name="Catto M.A."/>
            <person name="Caine P.B."/>
            <person name="Orr S.E."/>
            <person name="Hunt B.G."/>
            <person name="Goodisman M.A.D."/>
        </authorList>
    </citation>
    <scope>NUCLEOTIDE SEQUENCE [LARGE SCALE GENOMIC DNA]</scope>
    <source>
        <strain evidence="18">232</strain>
        <tissue evidence="18">Head and thorax</tissue>
    </source>
</reference>
<comment type="function">
    <text evidence="13">Involved in the digestion of the blood meal.</text>
</comment>
<name>A0ABD2CRG8_VESMC</name>
<evidence type="ECO:0000256" key="2">
    <source>
        <dbReference type="ARBA" id="ARBA00004613"/>
    </source>
</evidence>
<dbReference type="PANTHER" id="PTHR11705:SF153">
    <property type="entry name" value="ZINC CARBOXYPEPTIDASE A 1-LIKE PROTEIN"/>
    <property type="match status" value="1"/>
</dbReference>
<keyword evidence="19" id="KW-1185">Reference proteome</keyword>
<organism evidence="18 19">
    <name type="scientific">Vespula maculifrons</name>
    <name type="common">Eastern yellow jacket</name>
    <name type="synonym">Wasp</name>
    <dbReference type="NCBI Taxonomy" id="7453"/>
    <lineage>
        <taxon>Eukaryota</taxon>
        <taxon>Metazoa</taxon>
        <taxon>Ecdysozoa</taxon>
        <taxon>Arthropoda</taxon>
        <taxon>Hexapoda</taxon>
        <taxon>Insecta</taxon>
        <taxon>Pterygota</taxon>
        <taxon>Neoptera</taxon>
        <taxon>Endopterygota</taxon>
        <taxon>Hymenoptera</taxon>
        <taxon>Apocrita</taxon>
        <taxon>Aculeata</taxon>
        <taxon>Vespoidea</taxon>
        <taxon>Vespidae</taxon>
        <taxon>Vespinae</taxon>
        <taxon>Vespula</taxon>
    </lineage>
</organism>
<dbReference type="SUPFAM" id="SSF54897">
    <property type="entry name" value="Protease propeptides/inhibitors"/>
    <property type="match status" value="1"/>
</dbReference>
<keyword evidence="12" id="KW-1015">Disulfide bond</keyword>
<dbReference type="GO" id="GO:0046872">
    <property type="term" value="F:metal ion binding"/>
    <property type="evidence" value="ECO:0007669"/>
    <property type="project" value="UniProtKB-KW"/>
</dbReference>
<evidence type="ECO:0000256" key="11">
    <source>
        <dbReference type="ARBA" id="ARBA00023049"/>
    </source>
</evidence>
<protein>
    <recommendedName>
        <fullName evidence="14">Zinc carboxypeptidase A 1</fullName>
    </recommendedName>
</protein>
<feature type="active site" description="Proton donor/acceptor" evidence="15">
    <location>
        <position position="382"/>
    </location>
</feature>
<dbReference type="Pfam" id="PF00246">
    <property type="entry name" value="Peptidase_M14"/>
    <property type="match status" value="1"/>
</dbReference>
<feature type="signal peptide" evidence="16">
    <location>
        <begin position="1"/>
        <end position="28"/>
    </location>
</feature>
<dbReference type="CDD" id="cd03860">
    <property type="entry name" value="M14_CP_A-B_like"/>
    <property type="match status" value="1"/>
</dbReference>
<keyword evidence="6" id="KW-0645">Protease</keyword>
<evidence type="ECO:0000256" key="16">
    <source>
        <dbReference type="SAM" id="SignalP"/>
    </source>
</evidence>
<dbReference type="Gene3D" id="3.30.70.340">
    <property type="entry name" value="Metallocarboxypeptidase-like"/>
    <property type="match status" value="1"/>
</dbReference>
<evidence type="ECO:0000256" key="7">
    <source>
        <dbReference type="ARBA" id="ARBA00022723"/>
    </source>
</evidence>
<evidence type="ECO:0000256" key="12">
    <source>
        <dbReference type="ARBA" id="ARBA00023157"/>
    </source>
</evidence>
<dbReference type="GO" id="GO:0006508">
    <property type="term" value="P:proteolysis"/>
    <property type="evidence" value="ECO:0007669"/>
    <property type="project" value="UniProtKB-KW"/>
</dbReference>
<comment type="cofactor">
    <cofactor evidence="1">
        <name>Zn(2+)</name>
        <dbReference type="ChEBI" id="CHEBI:29105"/>
    </cofactor>
</comment>
<evidence type="ECO:0000313" key="19">
    <source>
        <dbReference type="Proteomes" id="UP001607303"/>
    </source>
</evidence>
<dbReference type="InterPro" id="IPR000834">
    <property type="entry name" value="Peptidase_M14"/>
</dbReference>
<dbReference type="FunFam" id="3.40.630.10:FF:000040">
    <property type="entry name" value="zinc carboxypeptidase"/>
    <property type="match status" value="1"/>
</dbReference>
<evidence type="ECO:0000256" key="1">
    <source>
        <dbReference type="ARBA" id="ARBA00001947"/>
    </source>
</evidence>
<evidence type="ECO:0000256" key="9">
    <source>
        <dbReference type="ARBA" id="ARBA00022801"/>
    </source>
</evidence>
<evidence type="ECO:0000256" key="15">
    <source>
        <dbReference type="PROSITE-ProRule" id="PRU01379"/>
    </source>
</evidence>
<keyword evidence="11" id="KW-0482">Metalloprotease</keyword>
<feature type="domain" description="Peptidase M14" evidence="17">
    <location>
        <begin position="124"/>
        <end position="416"/>
    </location>
</feature>
<dbReference type="PROSITE" id="PS52035">
    <property type="entry name" value="PEPTIDASE_M14"/>
    <property type="match status" value="1"/>
</dbReference>
<keyword evidence="9" id="KW-0378">Hydrolase</keyword>
<dbReference type="GO" id="GO:0005576">
    <property type="term" value="C:extracellular region"/>
    <property type="evidence" value="ECO:0007669"/>
    <property type="project" value="UniProtKB-SubCell"/>
</dbReference>
<gene>
    <name evidence="18" type="ORF">V1477_004405</name>
</gene>
<dbReference type="InterPro" id="IPR003146">
    <property type="entry name" value="M14A_act_pep"/>
</dbReference>
<accession>A0ABD2CRG8</accession>
<dbReference type="Gene3D" id="3.40.630.10">
    <property type="entry name" value="Zn peptidases"/>
    <property type="match status" value="1"/>
</dbReference>
<dbReference type="EMBL" id="JAYRBN010000035">
    <property type="protein sequence ID" value="KAL2747713.1"/>
    <property type="molecule type" value="Genomic_DNA"/>
</dbReference>
<comment type="similarity">
    <text evidence="3 15">Belongs to the peptidase M14 family.</text>
</comment>